<evidence type="ECO:0000256" key="3">
    <source>
        <dbReference type="ARBA" id="ARBA00023125"/>
    </source>
</evidence>
<comment type="caution">
    <text evidence="9">The sequence shown here is derived from an EMBL/GenBank/DDBJ whole genome shotgun (WGS) entry which is preliminary data.</text>
</comment>
<organism evidence="9 10">
    <name type="scientific">Agrobacterium tumefaciens</name>
    <dbReference type="NCBI Taxonomy" id="358"/>
    <lineage>
        <taxon>Bacteria</taxon>
        <taxon>Pseudomonadati</taxon>
        <taxon>Pseudomonadota</taxon>
        <taxon>Alphaproteobacteria</taxon>
        <taxon>Hyphomicrobiales</taxon>
        <taxon>Rhizobiaceae</taxon>
        <taxon>Rhizobium/Agrobacterium group</taxon>
        <taxon>Agrobacterium</taxon>
        <taxon>Agrobacterium tumefaciens complex</taxon>
    </lineage>
</organism>
<evidence type="ECO:0000256" key="2">
    <source>
        <dbReference type="ARBA" id="ARBA00023015"/>
    </source>
</evidence>
<dbReference type="InterPro" id="IPR005119">
    <property type="entry name" value="LysR_subst-bd"/>
</dbReference>
<dbReference type="GO" id="GO:0006351">
    <property type="term" value="P:DNA-templated transcription"/>
    <property type="evidence" value="ECO:0007669"/>
    <property type="project" value="TreeGrafter"/>
</dbReference>
<dbReference type="EMBL" id="LXPS01000003">
    <property type="protein sequence ID" value="OAE49225.1"/>
    <property type="molecule type" value="Genomic_DNA"/>
</dbReference>
<sequence length="299" mass="33321">MDRLTSLEVFGRVVETGGFSAAARKLNMSTTMVANHIKALEERLGVLLLHRTTRKVSLTEAGKFYHDRSSAILMDLDEANEAVVALSSTPRGQLRIYTNSSMVQSLAAITNEFVERYPQVTISLDIGERMVDMIDDGYDLAIRMTTPDSNLIARKLATWRHLLVCSPEYVLRHGAPEKPSDLVDHNCLSYALYAFGDMWRFVDMDGSIVEARAKGNVVSSSADLLRDLAVRGRGIFLAPSPVVAEEIAAGRLLSVMTGYKGVEFTISAIFPNRNHLPRKVRLFIDLLVERFARLQQFEA</sequence>
<dbReference type="Gene3D" id="1.10.10.10">
    <property type="entry name" value="Winged helix-like DNA-binding domain superfamily/Winged helix DNA-binding domain"/>
    <property type="match status" value="1"/>
</dbReference>
<evidence type="ECO:0000256" key="6">
    <source>
        <dbReference type="ARBA" id="ARBA00067332"/>
    </source>
</evidence>
<evidence type="ECO:0000313" key="9">
    <source>
        <dbReference type="EMBL" id="OAE49225.1"/>
    </source>
</evidence>
<dbReference type="InterPro" id="IPR000847">
    <property type="entry name" value="LysR_HTH_N"/>
</dbReference>
<dbReference type="RefSeq" id="WP_063947390.1">
    <property type="nucleotide sequence ID" value="NZ_LXPS01000003.1"/>
</dbReference>
<reference evidence="9 10" key="1">
    <citation type="submission" date="2016-05" db="EMBL/GenBank/DDBJ databases">
        <authorList>
            <person name="Lavstsen T."/>
            <person name="Jespersen J.S."/>
        </authorList>
    </citation>
    <scope>NUCLEOTIDE SEQUENCE [LARGE SCALE GENOMIC DNA]</scope>
    <source>
        <strain evidence="9 10">KCJ1736</strain>
    </source>
</reference>
<dbReference type="PANTHER" id="PTHR30537:SF5">
    <property type="entry name" value="HTH-TYPE TRANSCRIPTIONAL ACTIVATOR TTDR-RELATED"/>
    <property type="match status" value="1"/>
</dbReference>
<evidence type="ECO:0000256" key="7">
    <source>
        <dbReference type="ARBA" id="ARBA00083243"/>
    </source>
</evidence>
<dbReference type="GO" id="GO:0043565">
    <property type="term" value="F:sequence-specific DNA binding"/>
    <property type="evidence" value="ECO:0007669"/>
    <property type="project" value="TreeGrafter"/>
</dbReference>
<evidence type="ECO:0000256" key="1">
    <source>
        <dbReference type="ARBA" id="ARBA00009437"/>
    </source>
</evidence>
<proteinExistence type="inferred from homology"/>
<dbReference type="AlphaFoldDB" id="A0A176XIZ8"/>
<gene>
    <name evidence="9" type="ORF">A7J57_01015</name>
</gene>
<dbReference type="SUPFAM" id="SSF46785">
    <property type="entry name" value="Winged helix' DNA-binding domain"/>
    <property type="match status" value="1"/>
</dbReference>
<keyword evidence="4" id="KW-0804">Transcription</keyword>
<dbReference type="CDD" id="cd08422">
    <property type="entry name" value="PBP2_CrgA_like"/>
    <property type="match status" value="1"/>
</dbReference>
<dbReference type="FunFam" id="1.10.10.10:FF:000001">
    <property type="entry name" value="LysR family transcriptional regulator"/>
    <property type="match status" value="1"/>
</dbReference>
<name>A0A176XIZ8_AGRTU</name>
<dbReference type="InterPro" id="IPR058163">
    <property type="entry name" value="LysR-type_TF_proteobact-type"/>
</dbReference>
<dbReference type="InterPro" id="IPR036388">
    <property type="entry name" value="WH-like_DNA-bd_sf"/>
</dbReference>
<dbReference type="PANTHER" id="PTHR30537">
    <property type="entry name" value="HTH-TYPE TRANSCRIPTIONAL REGULATOR"/>
    <property type="match status" value="1"/>
</dbReference>
<dbReference type="Pfam" id="PF00126">
    <property type="entry name" value="HTH_1"/>
    <property type="match status" value="1"/>
</dbReference>
<dbReference type="Proteomes" id="UP000077098">
    <property type="component" value="Unassembled WGS sequence"/>
</dbReference>
<keyword evidence="2" id="KW-0805">Transcription regulation</keyword>
<evidence type="ECO:0000259" key="8">
    <source>
        <dbReference type="PROSITE" id="PS50931"/>
    </source>
</evidence>
<comment type="similarity">
    <text evidence="1">Belongs to the LysR transcriptional regulatory family.</text>
</comment>
<dbReference type="Gene3D" id="3.40.190.290">
    <property type="match status" value="1"/>
</dbReference>
<protein>
    <recommendedName>
        <fullName evidence="6">HTH-type transcriptional regulator TtuA</fullName>
    </recommendedName>
    <alternativeName>
        <fullName evidence="7">Tartrate utilization transcriptional regulator</fullName>
    </alternativeName>
</protein>
<keyword evidence="3" id="KW-0238">DNA-binding</keyword>
<dbReference type="GO" id="GO:0003700">
    <property type="term" value="F:DNA-binding transcription factor activity"/>
    <property type="evidence" value="ECO:0007669"/>
    <property type="project" value="InterPro"/>
</dbReference>
<comment type="function">
    <text evidence="5">Transcriptional regulator of the ttuABCDE tartrate utilization operon.</text>
</comment>
<dbReference type="SUPFAM" id="SSF53850">
    <property type="entry name" value="Periplasmic binding protein-like II"/>
    <property type="match status" value="1"/>
</dbReference>
<dbReference type="InterPro" id="IPR036390">
    <property type="entry name" value="WH_DNA-bd_sf"/>
</dbReference>
<evidence type="ECO:0000256" key="4">
    <source>
        <dbReference type="ARBA" id="ARBA00023163"/>
    </source>
</evidence>
<evidence type="ECO:0000256" key="5">
    <source>
        <dbReference type="ARBA" id="ARBA00054626"/>
    </source>
</evidence>
<feature type="domain" description="HTH lysR-type" evidence="8">
    <location>
        <begin position="1"/>
        <end position="59"/>
    </location>
</feature>
<dbReference type="PROSITE" id="PS50931">
    <property type="entry name" value="HTH_LYSR"/>
    <property type="match status" value="1"/>
</dbReference>
<accession>A0A176XIZ8</accession>
<evidence type="ECO:0000313" key="10">
    <source>
        <dbReference type="Proteomes" id="UP000077098"/>
    </source>
</evidence>
<dbReference type="Pfam" id="PF03466">
    <property type="entry name" value="LysR_substrate"/>
    <property type="match status" value="1"/>
</dbReference>